<evidence type="ECO:0000259" key="1">
    <source>
        <dbReference type="Pfam" id="PF21595"/>
    </source>
</evidence>
<dbReference type="Pfam" id="PF21595">
    <property type="entry name" value="CCL2-like"/>
    <property type="match status" value="1"/>
</dbReference>
<sequence length="134" mass="14376">MSKPTAGRYVIYSRVLSSTGQKLSLTYSGNQNEGLTITPLANTPKQMWVIKDSSSTTSYISPYTSSGDEVGWGAGPVVLPPGGYVWTLRGGDWGYTIQDGAKTAYWSVGNAAVNTKVSIGKDNGTLSRWIFEKA</sequence>
<proteinExistence type="predicted"/>
<organism evidence="2 3">
    <name type="scientific">Crepidotus variabilis</name>
    <dbReference type="NCBI Taxonomy" id="179855"/>
    <lineage>
        <taxon>Eukaryota</taxon>
        <taxon>Fungi</taxon>
        <taxon>Dikarya</taxon>
        <taxon>Basidiomycota</taxon>
        <taxon>Agaricomycotina</taxon>
        <taxon>Agaricomycetes</taxon>
        <taxon>Agaricomycetidae</taxon>
        <taxon>Agaricales</taxon>
        <taxon>Agaricineae</taxon>
        <taxon>Crepidotaceae</taxon>
        <taxon>Crepidotus</taxon>
    </lineage>
</organism>
<dbReference type="EMBL" id="MU157843">
    <property type="protein sequence ID" value="KAF9529848.1"/>
    <property type="molecule type" value="Genomic_DNA"/>
</dbReference>
<dbReference type="Gene3D" id="2.80.10.50">
    <property type="match status" value="1"/>
</dbReference>
<dbReference type="OrthoDB" id="5271368at2759"/>
<reference evidence="2" key="1">
    <citation type="submission" date="2020-11" db="EMBL/GenBank/DDBJ databases">
        <authorList>
            <consortium name="DOE Joint Genome Institute"/>
            <person name="Ahrendt S."/>
            <person name="Riley R."/>
            <person name="Andreopoulos W."/>
            <person name="Labutti K."/>
            <person name="Pangilinan J."/>
            <person name="Ruiz-Duenas F.J."/>
            <person name="Barrasa J.M."/>
            <person name="Sanchez-Garcia M."/>
            <person name="Camarero S."/>
            <person name="Miyauchi S."/>
            <person name="Serrano A."/>
            <person name="Linde D."/>
            <person name="Babiker R."/>
            <person name="Drula E."/>
            <person name="Ayuso-Fernandez I."/>
            <person name="Pacheco R."/>
            <person name="Padilla G."/>
            <person name="Ferreira P."/>
            <person name="Barriuso J."/>
            <person name="Kellner H."/>
            <person name="Castanera R."/>
            <person name="Alfaro M."/>
            <person name="Ramirez L."/>
            <person name="Pisabarro A.G."/>
            <person name="Kuo A."/>
            <person name="Tritt A."/>
            <person name="Lipzen A."/>
            <person name="He G."/>
            <person name="Yan M."/>
            <person name="Ng V."/>
            <person name="Cullen D."/>
            <person name="Martin F."/>
            <person name="Rosso M.-N."/>
            <person name="Henrissat B."/>
            <person name="Hibbett D."/>
            <person name="Martinez A.T."/>
            <person name="Grigoriev I.V."/>
        </authorList>
    </citation>
    <scope>NUCLEOTIDE SEQUENCE</scope>
    <source>
        <strain evidence="2">CBS 506.95</strain>
    </source>
</reference>
<keyword evidence="3" id="KW-1185">Reference proteome</keyword>
<protein>
    <recommendedName>
        <fullName evidence="1">CCL2-like lectin domain-containing protein</fullName>
    </recommendedName>
</protein>
<name>A0A9P6JRF3_9AGAR</name>
<evidence type="ECO:0000313" key="2">
    <source>
        <dbReference type="EMBL" id="KAF9529848.1"/>
    </source>
</evidence>
<dbReference type="Proteomes" id="UP000807306">
    <property type="component" value="Unassembled WGS sequence"/>
</dbReference>
<evidence type="ECO:0000313" key="3">
    <source>
        <dbReference type="Proteomes" id="UP000807306"/>
    </source>
</evidence>
<dbReference type="InterPro" id="IPR048746">
    <property type="entry name" value="CCL2-like_lectin"/>
</dbReference>
<dbReference type="CDD" id="cd23715">
    <property type="entry name" value="beta-trefoil_Ricin_CCL2"/>
    <property type="match status" value="1"/>
</dbReference>
<dbReference type="AlphaFoldDB" id="A0A9P6JRF3"/>
<comment type="caution">
    <text evidence="2">The sequence shown here is derived from an EMBL/GenBank/DDBJ whole genome shotgun (WGS) entry which is preliminary data.</text>
</comment>
<feature type="domain" description="CCL2-like lectin" evidence="1">
    <location>
        <begin position="7"/>
        <end position="129"/>
    </location>
</feature>
<accession>A0A9P6JRF3</accession>
<gene>
    <name evidence="2" type="ORF">CPB83DRAFT_905694</name>
</gene>